<dbReference type="InterPro" id="IPR031330">
    <property type="entry name" value="Gly_Hdrlase_35_cat"/>
</dbReference>
<protein>
    <recommendedName>
        <fullName evidence="3">Glycoside hydrolase 35 catalytic domain-containing protein</fullName>
    </recommendedName>
</protein>
<accession>A0A852T5H8</accession>
<sequence length="632" mass="68853">MSRVVARDGAIIVDGEAIPFLAGEIQFWRMRPEEWEPALRAARDAGVRVVSTYLSWRRHEPRPGELDFDGRRDPRLDVRRFLSLCSELGVLVQLKPGPWICAEEPGGGYPDWLLARQELLARDDSGEVVIGYNPPFLHPVPSYTDERYLDAVRGWFRAVWDAVGDFAHPRGPVVAMQLDNEPSSCFQDAMYAADYSDSSVDAFRAWLVGRYADDAELQAAWADAGVALRAASPPRRPAGAVGAAHRRRLHDWIRYKTDATGGYLRALRDMHTALGGDALLYTVNLVTHPVHDVPVAHRDIRAIADAITGEDHYYIPPLDTADIHRLARSAATARAAGEPVPWVPELQAGIWRSPGEDVAYPDPTPLEQQIWSGAAVTLGFAGANLYMLADRENWEFSPLSADGERSAFFAPVDDLLLSHEAGGVGRPVEPGVEVVWHRPDAFDAYTVTGTARVPDVPWSDVDRAAPYAAWDATLSELTARGIAYDLWDTTSEADASSARPLIVPDLCGVDASVIAGLEAAGRPVLRVGPRSGWDALASVRLLAARPDGSPARETLATIRHGAADDILHIVRWGPGSTTVRIRLDGVAGGALIPRHGTARRAPEVAIADGSATLDLPPGHHVFLIRRDHPVRP</sequence>
<keyword evidence="5" id="KW-1185">Reference proteome</keyword>
<dbReference type="InterPro" id="IPR001944">
    <property type="entry name" value="Glycoside_Hdrlase_35"/>
</dbReference>
<proteinExistence type="inferred from homology"/>
<dbReference type="AlphaFoldDB" id="A0A852T5H8"/>
<evidence type="ECO:0000256" key="1">
    <source>
        <dbReference type="ARBA" id="ARBA00009809"/>
    </source>
</evidence>
<feature type="domain" description="Glycoside hydrolase 35 catalytic" evidence="3">
    <location>
        <begin position="11"/>
        <end position="203"/>
    </location>
</feature>
<evidence type="ECO:0000313" key="5">
    <source>
        <dbReference type="Proteomes" id="UP000589620"/>
    </source>
</evidence>
<dbReference type="GO" id="GO:0004553">
    <property type="term" value="F:hydrolase activity, hydrolyzing O-glycosyl compounds"/>
    <property type="evidence" value="ECO:0007669"/>
    <property type="project" value="InterPro"/>
</dbReference>
<gene>
    <name evidence="4" type="ORF">BJ963_003353</name>
</gene>
<dbReference type="Proteomes" id="UP000589620">
    <property type="component" value="Unassembled WGS sequence"/>
</dbReference>
<evidence type="ECO:0000313" key="4">
    <source>
        <dbReference type="EMBL" id="NYD75834.1"/>
    </source>
</evidence>
<dbReference type="RefSeq" id="WP_179457643.1">
    <property type="nucleotide sequence ID" value="NZ_BAAAPX010000001.1"/>
</dbReference>
<comment type="caution">
    <text evidence="4">The sequence shown here is derived from an EMBL/GenBank/DDBJ whole genome shotgun (WGS) entry which is preliminary data.</text>
</comment>
<dbReference type="Gene3D" id="3.20.20.80">
    <property type="entry name" value="Glycosidases"/>
    <property type="match status" value="1"/>
</dbReference>
<reference evidence="4 5" key="1">
    <citation type="submission" date="2020-07" db="EMBL/GenBank/DDBJ databases">
        <title>Sequencing the genomes of 1000 actinobacteria strains.</title>
        <authorList>
            <person name="Klenk H.-P."/>
        </authorList>
    </citation>
    <scope>NUCLEOTIDE SEQUENCE [LARGE SCALE GENOMIC DNA]</scope>
    <source>
        <strain evidence="4 5">DSM 23871</strain>
    </source>
</reference>
<dbReference type="PANTHER" id="PTHR23421">
    <property type="entry name" value="BETA-GALACTOSIDASE RELATED"/>
    <property type="match status" value="1"/>
</dbReference>
<comment type="similarity">
    <text evidence="1 2">Belongs to the glycosyl hydrolase 35 family.</text>
</comment>
<dbReference type="EMBL" id="JACCBJ010000001">
    <property type="protein sequence ID" value="NYD75834.1"/>
    <property type="molecule type" value="Genomic_DNA"/>
</dbReference>
<dbReference type="SUPFAM" id="SSF51445">
    <property type="entry name" value="(Trans)glycosidases"/>
    <property type="match status" value="1"/>
</dbReference>
<dbReference type="Pfam" id="PF01301">
    <property type="entry name" value="Glyco_hydro_35"/>
    <property type="match status" value="1"/>
</dbReference>
<organism evidence="4 5">
    <name type="scientific">Leifsonia soli</name>
    <dbReference type="NCBI Taxonomy" id="582665"/>
    <lineage>
        <taxon>Bacteria</taxon>
        <taxon>Bacillati</taxon>
        <taxon>Actinomycetota</taxon>
        <taxon>Actinomycetes</taxon>
        <taxon>Micrococcales</taxon>
        <taxon>Microbacteriaceae</taxon>
        <taxon>Leifsonia</taxon>
    </lineage>
</organism>
<name>A0A852T5H8_9MICO</name>
<evidence type="ECO:0000259" key="3">
    <source>
        <dbReference type="Pfam" id="PF01301"/>
    </source>
</evidence>
<evidence type="ECO:0000256" key="2">
    <source>
        <dbReference type="RuleBase" id="RU003679"/>
    </source>
</evidence>
<dbReference type="GO" id="GO:0005975">
    <property type="term" value="P:carbohydrate metabolic process"/>
    <property type="evidence" value="ECO:0007669"/>
    <property type="project" value="InterPro"/>
</dbReference>
<dbReference type="InterPro" id="IPR017853">
    <property type="entry name" value="GH"/>
</dbReference>